<sequence length="294" mass="31207">MPPATAPRRHGGIRKHQQQQRRDRDGDIVMGAAPRSGTSSAPRNTDGTKGPRPARPAPRNNAENGHDPARPANSLAEVKVTGWTESSEIGKLVNFLERHSARRSQKATRGGVHPKMIKRHEVSGSVLRLFVRTDDVTPFGKINGFTFTSSAGSQKLRITGPGIRTKSSNESPPPTTASQNADTSTTTNSQHTDTVAATPAAAPAQAQAQAALAPTQSAPAPVAAVAPEAATLSAQPSFPGFTQEQEAMITYVIEATRLKRELAIQCLEAGAWNIETAAQLFNAQKDNLPADAFM</sequence>
<dbReference type="PROSITE" id="PS51281">
    <property type="entry name" value="TAP_C"/>
    <property type="match status" value="1"/>
</dbReference>
<dbReference type="Proteomes" id="UP000240883">
    <property type="component" value="Unassembled WGS sequence"/>
</dbReference>
<feature type="region of interest" description="Disordered" evidence="1">
    <location>
        <begin position="156"/>
        <end position="200"/>
    </location>
</feature>
<feature type="compositionally biased region" description="Polar residues" evidence="1">
    <location>
        <begin position="36"/>
        <end position="47"/>
    </location>
</feature>
<proteinExistence type="predicted"/>
<dbReference type="GO" id="GO:0005634">
    <property type="term" value="C:nucleus"/>
    <property type="evidence" value="ECO:0007669"/>
    <property type="project" value="InterPro"/>
</dbReference>
<keyword evidence="4" id="KW-1185">Reference proteome</keyword>
<dbReference type="EMBL" id="KZ678140">
    <property type="protein sequence ID" value="PSN63499.1"/>
    <property type="molecule type" value="Genomic_DNA"/>
</dbReference>
<organism evidence="3 4">
    <name type="scientific">Corynespora cassiicola Philippines</name>
    <dbReference type="NCBI Taxonomy" id="1448308"/>
    <lineage>
        <taxon>Eukaryota</taxon>
        <taxon>Fungi</taxon>
        <taxon>Dikarya</taxon>
        <taxon>Ascomycota</taxon>
        <taxon>Pezizomycotina</taxon>
        <taxon>Dothideomycetes</taxon>
        <taxon>Pleosporomycetidae</taxon>
        <taxon>Pleosporales</taxon>
        <taxon>Corynesporascaceae</taxon>
        <taxon>Corynespora</taxon>
    </lineage>
</organism>
<evidence type="ECO:0000313" key="3">
    <source>
        <dbReference type="EMBL" id="PSN63499.1"/>
    </source>
</evidence>
<gene>
    <name evidence="3" type="ORF">BS50DRAFT_115058</name>
</gene>
<evidence type="ECO:0000259" key="2">
    <source>
        <dbReference type="PROSITE" id="PS51281"/>
    </source>
</evidence>
<dbReference type="SMART" id="SM00804">
    <property type="entry name" value="TAP_C"/>
    <property type="match status" value="1"/>
</dbReference>
<dbReference type="Pfam" id="PF03943">
    <property type="entry name" value="TAP_C"/>
    <property type="match status" value="1"/>
</dbReference>
<protein>
    <recommendedName>
        <fullName evidence="2">TAP-C domain-containing protein</fullName>
    </recommendedName>
</protein>
<dbReference type="OrthoDB" id="25872at2759"/>
<evidence type="ECO:0000256" key="1">
    <source>
        <dbReference type="SAM" id="MobiDB-lite"/>
    </source>
</evidence>
<feature type="compositionally biased region" description="Polar residues" evidence="1">
    <location>
        <begin position="165"/>
        <end position="181"/>
    </location>
</feature>
<dbReference type="CDD" id="cd14342">
    <property type="entry name" value="UBA_TAP-C"/>
    <property type="match status" value="1"/>
</dbReference>
<feature type="domain" description="TAP-C" evidence="2">
    <location>
        <begin position="243"/>
        <end position="294"/>
    </location>
</feature>
<dbReference type="Gene3D" id="1.10.8.10">
    <property type="entry name" value="DNA helicase RuvA subunit, C-terminal domain"/>
    <property type="match status" value="1"/>
</dbReference>
<name>A0A2T2NDN6_CORCC</name>
<feature type="region of interest" description="Disordered" evidence="1">
    <location>
        <begin position="1"/>
        <end position="73"/>
    </location>
</feature>
<dbReference type="InterPro" id="IPR005637">
    <property type="entry name" value="TAP_C_dom"/>
</dbReference>
<evidence type="ECO:0000313" key="4">
    <source>
        <dbReference type="Proteomes" id="UP000240883"/>
    </source>
</evidence>
<feature type="compositionally biased region" description="Basic residues" evidence="1">
    <location>
        <begin position="7"/>
        <end position="19"/>
    </location>
</feature>
<dbReference type="GO" id="GO:0051028">
    <property type="term" value="P:mRNA transport"/>
    <property type="evidence" value="ECO:0007669"/>
    <property type="project" value="InterPro"/>
</dbReference>
<feature type="compositionally biased region" description="Low complexity" evidence="1">
    <location>
        <begin position="182"/>
        <end position="200"/>
    </location>
</feature>
<dbReference type="STRING" id="1448308.A0A2T2NDN6"/>
<reference evidence="3 4" key="1">
    <citation type="journal article" date="2018" name="Front. Microbiol.">
        <title>Genome-Wide Analysis of Corynespora cassiicola Leaf Fall Disease Putative Effectors.</title>
        <authorList>
            <person name="Lopez D."/>
            <person name="Ribeiro S."/>
            <person name="Label P."/>
            <person name="Fumanal B."/>
            <person name="Venisse J.S."/>
            <person name="Kohler A."/>
            <person name="de Oliveira R.R."/>
            <person name="Labutti K."/>
            <person name="Lipzen A."/>
            <person name="Lail K."/>
            <person name="Bauer D."/>
            <person name="Ohm R.A."/>
            <person name="Barry K.W."/>
            <person name="Spatafora J."/>
            <person name="Grigoriev I.V."/>
            <person name="Martin F.M."/>
            <person name="Pujade-Renaud V."/>
        </authorList>
    </citation>
    <scope>NUCLEOTIDE SEQUENCE [LARGE SCALE GENOMIC DNA]</scope>
    <source>
        <strain evidence="3 4">Philippines</strain>
    </source>
</reference>
<dbReference type="InterPro" id="IPR009060">
    <property type="entry name" value="UBA-like_sf"/>
</dbReference>
<dbReference type="AlphaFoldDB" id="A0A2T2NDN6"/>
<dbReference type="SUPFAM" id="SSF46934">
    <property type="entry name" value="UBA-like"/>
    <property type="match status" value="1"/>
</dbReference>
<accession>A0A2T2NDN6</accession>